<evidence type="ECO:0000313" key="1">
    <source>
        <dbReference type="EMBL" id="KAJ1142570.1"/>
    </source>
</evidence>
<protein>
    <submittedName>
        <fullName evidence="1">Uncharacterized protein</fullName>
    </submittedName>
</protein>
<organism evidence="1 2">
    <name type="scientific">Pleurodeles waltl</name>
    <name type="common">Iberian ribbed newt</name>
    <dbReference type="NCBI Taxonomy" id="8319"/>
    <lineage>
        <taxon>Eukaryota</taxon>
        <taxon>Metazoa</taxon>
        <taxon>Chordata</taxon>
        <taxon>Craniata</taxon>
        <taxon>Vertebrata</taxon>
        <taxon>Euteleostomi</taxon>
        <taxon>Amphibia</taxon>
        <taxon>Batrachia</taxon>
        <taxon>Caudata</taxon>
        <taxon>Salamandroidea</taxon>
        <taxon>Salamandridae</taxon>
        <taxon>Pleurodelinae</taxon>
        <taxon>Pleurodeles</taxon>
    </lineage>
</organism>
<dbReference type="EMBL" id="JANPWB010000010">
    <property type="protein sequence ID" value="KAJ1142570.1"/>
    <property type="molecule type" value="Genomic_DNA"/>
</dbReference>
<gene>
    <name evidence="1" type="ORF">NDU88_008884</name>
</gene>
<evidence type="ECO:0000313" key="2">
    <source>
        <dbReference type="Proteomes" id="UP001066276"/>
    </source>
</evidence>
<comment type="caution">
    <text evidence="1">The sequence shown here is derived from an EMBL/GenBank/DDBJ whole genome shotgun (WGS) entry which is preliminary data.</text>
</comment>
<dbReference type="AlphaFoldDB" id="A0AAV7QTT8"/>
<proteinExistence type="predicted"/>
<name>A0AAV7QTT8_PLEWA</name>
<keyword evidence="2" id="KW-1185">Reference proteome</keyword>
<accession>A0AAV7QTT8</accession>
<sequence length="83" mass="9428">MEVAAVADEQLFRDSRLLIYLRNSSLSLLGEWFVDGRLISPEVVLRDGSDGALHRLYVLRVCPMPRAQYSGSPASPECVEYWR</sequence>
<reference evidence="1" key="1">
    <citation type="journal article" date="2022" name="bioRxiv">
        <title>Sequencing and chromosome-scale assembly of the giantPleurodeles waltlgenome.</title>
        <authorList>
            <person name="Brown T."/>
            <person name="Elewa A."/>
            <person name="Iarovenko S."/>
            <person name="Subramanian E."/>
            <person name="Araus A.J."/>
            <person name="Petzold A."/>
            <person name="Susuki M."/>
            <person name="Suzuki K.-i.T."/>
            <person name="Hayashi T."/>
            <person name="Toyoda A."/>
            <person name="Oliveira C."/>
            <person name="Osipova E."/>
            <person name="Leigh N.D."/>
            <person name="Simon A."/>
            <person name="Yun M.H."/>
        </authorList>
    </citation>
    <scope>NUCLEOTIDE SEQUENCE</scope>
    <source>
        <strain evidence="1">20211129_DDA</strain>
        <tissue evidence="1">Liver</tissue>
    </source>
</reference>
<dbReference type="Proteomes" id="UP001066276">
    <property type="component" value="Chromosome 6"/>
</dbReference>